<name>M8A2L1_TRIUA</name>
<dbReference type="eggNOG" id="KOG1075">
    <property type="taxonomic scope" value="Eukaryota"/>
</dbReference>
<evidence type="ECO:0000256" key="7">
    <source>
        <dbReference type="SAM" id="MobiDB-lite"/>
    </source>
</evidence>
<evidence type="ECO:0000313" key="9">
    <source>
        <dbReference type="EMBL" id="EMS66577.1"/>
    </source>
</evidence>
<dbReference type="GO" id="GO:0008889">
    <property type="term" value="F:glycerophosphodiester phosphodiesterase activity"/>
    <property type="evidence" value="ECO:0007669"/>
    <property type="project" value="UniProtKB-EC"/>
</dbReference>
<dbReference type="InterPro" id="IPR017946">
    <property type="entry name" value="PLC-like_Pdiesterase_TIM-brl"/>
</dbReference>
<proteinExistence type="predicted"/>
<dbReference type="PANTHER" id="PTHR43620">
    <property type="entry name" value="GLYCEROPHOSPHORYL DIESTER PHOSPHODIESTERASE"/>
    <property type="match status" value="1"/>
</dbReference>
<keyword evidence="5" id="KW-0325">Glycoprotein</keyword>
<keyword evidence="4" id="KW-0378">Hydrolase</keyword>
<feature type="region of interest" description="Disordered" evidence="7">
    <location>
        <begin position="722"/>
        <end position="753"/>
    </location>
</feature>
<dbReference type="FunFam" id="3.20.20.190:FF:000013">
    <property type="entry name" value="Glycerophosphodiester phosphodiesterase GDPDL3"/>
    <property type="match status" value="1"/>
</dbReference>
<evidence type="ECO:0000256" key="4">
    <source>
        <dbReference type="ARBA" id="ARBA00022801"/>
    </source>
</evidence>
<dbReference type="CDD" id="cd08603">
    <property type="entry name" value="GDPD_SHV3_repeat_1"/>
    <property type="match status" value="1"/>
</dbReference>
<evidence type="ECO:0000256" key="5">
    <source>
        <dbReference type="ARBA" id="ARBA00023180"/>
    </source>
</evidence>
<evidence type="ECO:0000256" key="6">
    <source>
        <dbReference type="ARBA" id="ARBA00047512"/>
    </source>
</evidence>
<feature type="chain" id="PRO_5010837596" description="glycerophosphodiester phosphodiesterase" evidence="8">
    <location>
        <begin position="39"/>
        <end position="1368"/>
    </location>
</feature>
<dbReference type="InterPro" id="IPR043502">
    <property type="entry name" value="DNA/RNA_pol_sf"/>
</dbReference>
<dbReference type="Pfam" id="PF03009">
    <property type="entry name" value="GDPD"/>
    <property type="match status" value="2"/>
</dbReference>
<dbReference type="EMBL" id="KD030380">
    <property type="protein sequence ID" value="EMS66577.1"/>
    <property type="molecule type" value="Genomic_DNA"/>
</dbReference>
<dbReference type="GO" id="GO:0006629">
    <property type="term" value="P:lipid metabolic process"/>
    <property type="evidence" value="ECO:0007669"/>
    <property type="project" value="InterPro"/>
</dbReference>
<evidence type="ECO:0000256" key="2">
    <source>
        <dbReference type="ARBA" id="ARBA00022729"/>
    </source>
</evidence>
<dbReference type="PANTHER" id="PTHR43620:SF6">
    <property type="entry name" value="GLYCEROPHOSPHODIESTER PHOSPHODIESTERASE"/>
    <property type="match status" value="1"/>
</dbReference>
<keyword evidence="2 8" id="KW-0732">Signal</keyword>
<dbReference type="InterPro" id="IPR000477">
    <property type="entry name" value="RT_dom"/>
</dbReference>
<dbReference type="PROSITE" id="PS51704">
    <property type="entry name" value="GP_PDE"/>
    <property type="match status" value="2"/>
</dbReference>
<reference evidence="9" key="1">
    <citation type="journal article" date="2013" name="Nature">
        <title>Draft genome of the wheat A-genome progenitor Triticum urartu.</title>
        <authorList>
            <person name="Ling H.Q."/>
            <person name="Zhao S."/>
            <person name="Liu D."/>
            <person name="Wang J."/>
            <person name="Sun H."/>
            <person name="Zhang C."/>
            <person name="Fan H."/>
            <person name="Li D."/>
            <person name="Dong L."/>
            <person name="Tao Y."/>
            <person name="Gao C."/>
            <person name="Wu H."/>
            <person name="Li Y."/>
            <person name="Cui Y."/>
            <person name="Guo X."/>
            <person name="Zheng S."/>
            <person name="Wang B."/>
            <person name="Yu K."/>
            <person name="Liang Q."/>
            <person name="Yang W."/>
            <person name="Lou X."/>
            <person name="Chen J."/>
            <person name="Feng M."/>
            <person name="Jian J."/>
            <person name="Zhang X."/>
            <person name="Luo G."/>
            <person name="Jiang Y."/>
            <person name="Liu J."/>
            <person name="Wang Z."/>
            <person name="Sha Y."/>
            <person name="Zhang B."/>
            <person name="Wu H."/>
            <person name="Tang D."/>
            <person name="Shen Q."/>
            <person name="Xue P."/>
            <person name="Zou S."/>
            <person name="Wang X."/>
            <person name="Liu X."/>
            <person name="Wang F."/>
            <person name="Yang Y."/>
            <person name="An X."/>
            <person name="Dong Z."/>
            <person name="Zhang K."/>
            <person name="Zhang X."/>
            <person name="Luo M.C."/>
            <person name="Dvorak J."/>
            <person name="Tong Y."/>
            <person name="Wang J."/>
            <person name="Yang H."/>
            <person name="Li Z."/>
            <person name="Wang D."/>
            <person name="Zhang A."/>
            <person name="Wang J."/>
        </authorList>
    </citation>
    <scope>NUCLEOTIDE SEQUENCE</scope>
</reference>
<dbReference type="CDD" id="cd08604">
    <property type="entry name" value="GDPD_SHV3_repeat_2"/>
    <property type="match status" value="1"/>
</dbReference>
<dbReference type="EC" id="3.1.4.46" evidence="1"/>
<feature type="compositionally biased region" description="Pro residues" evidence="7">
    <location>
        <begin position="724"/>
        <end position="734"/>
    </location>
</feature>
<dbReference type="Pfam" id="PF00078">
    <property type="entry name" value="RVT_1"/>
    <property type="match status" value="1"/>
</dbReference>
<feature type="compositionally biased region" description="Low complexity" evidence="7">
    <location>
        <begin position="735"/>
        <end position="749"/>
    </location>
</feature>
<dbReference type="STRING" id="4572.M8A2L1"/>
<comment type="catalytic activity">
    <reaction evidence="6">
        <text>a sn-glycero-3-phosphodiester + H2O = an alcohol + sn-glycerol 3-phosphate + H(+)</text>
        <dbReference type="Rhea" id="RHEA:12969"/>
        <dbReference type="ChEBI" id="CHEBI:15377"/>
        <dbReference type="ChEBI" id="CHEBI:15378"/>
        <dbReference type="ChEBI" id="CHEBI:30879"/>
        <dbReference type="ChEBI" id="CHEBI:57597"/>
        <dbReference type="ChEBI" id="CHEBI:83408"/>
        <dbReference type="EC" id="3.1.4.46"/>
    </reaction>
</comment>
<keyword evidence="3" id="KW-0319">Glycerol metabolism</keyword>
<dbReference type="CDD" id="cd01650">
    <property type="entry name" value="RT_nLTR_like"/>
    <property type="match status" value="1"/>
</dbReference>
<evidence type="ECO:0000256" key="8">
    <source>
        <dbReference type="SAM" id="SignalP"/>
    </source>
</evidence>
<organism evidence="9">
    <name type="scientific">Triticum urartu</name>
    <name type="common">Red wild einkorn</name>
    <name type="synonym">Crithodium urartu</name>
    <dbReference type="NCBI Taxonomy" id="4572"/>
    <lineage>
        <taxon>Eukaryota</taxon>
        <taxon>Viridiplantae</taxon>
        <taxon>Streptophyta</taxon>
        <taxon>Embryophyta</taxon>
        <taxon>Tracheophyta</taxon>
        <taxon>Spermatophyta</taxon>
        <taxon>Magnoliopsida</taxon>
        <taxon>Liliopsida</taxon>
        <taxon>Poales</taxon>
        <taxon>Poaceae</taxon>
        <taxon>BOP clade</taxon>
        <taxon>Pooideae</taxon>
        <taxon>Triticodae</taxon>
        <taxon>Triticeae</taxon>
        <taxon>Triticinae</taxon>
        <taxon>Triticum</taxon>
    </lineage>
</organism>
<evidence type="ECO:0000256" key="3">
    <source>
        <dbReference type="ARBA" id="ARBA00022798"/>
    </source>
</evidence>
<dbReference type="SUPFAM" id="SSF56672">
    <property type="entry name" value="DNA/RNA polymerases"/>
    <property type="match status" value="1"/>
</dbReference>
<dbReference type="InterPro" id="IPR026960">
    <property type="entry name" value="RVT-Znf"/>
</dbReference>
<feature type="signal peptide" evidence="8">
    <location>
        <begin position="1"/>
        <end position="38"/>
    </location>
</feature>
<dbReference type="SUPFAM" id="SSF51695">
    <property type="entry name" value="PLC-like phosphodiesterases"/>
    <property type="match status" value="2"/>
</dbReference>
<protein>
    <recommendedName>
        <fullName evidence="1">glycerophosphodiester phosphodiesterase</fullName>
        <ecNumber evidence="1">3.1.4.46</ecNumber>
    </recommendedName>
</protein>
<dbReference type="Gene3D" id="3.20.20.190">
    <property type="entry name" value="Phosphatidylinositol (PI) phosphodiesterase"/>
    <property type="match status" value="2"/>
</dbReference>
<dbReference type="Pfam" id="PF13966">
    <property type="entry name" value="zf-RVT"/>
    <property type="match status" value="1"/>
</dbReference>
<sequence>MRSSRVRGGGGGGGGGEAAAFLAALLCGLLLLLGAADAQGIRRPSAYKTLRGDAPLVIAQGGFSGVFPDSSQAAFAFALLASAPDTSVWCDVQLTKDGVGICLRDINMANCTNAATAYPAKKKKYVIDGVPKTGHFSLDFTYSEVQNTYLTQGFYSRTDRFDSIYNIFSVTDLQSHIKPPSVWLNVQHDVFYSQHGLNMRRYIVSILKSVSVKYISSPEIGFLKSISKRVRGRTKLVFRFPDNFLSDPSTNQTYSSLSKNLTFIKTIASGIMVPKSYIWQVTNDNYLLPPTSFVQDAHRAGLEIYASDFANDRIIPYNYSYDPLQEYLSFISDGGFSVDGVLTDYPITASEAIGCFANLNESKADHGKPLIISHNGASGDYPDCTDLAYQNAIKDGADVIDCALQVTKDGVLICMSSINLLETTNVQRTPFSTLTSVIPEIKSTAGIYTFNLTWNNISDSSLKPKISSPLSSYYLVRNPRYTNNGKFVKFSDFLEYGKDQDLSGIMIIIENAAFIAKSLGVDVLESLTTALNDAGYNNQTTKEVMIQSTDSAVLVKLKQQKAKYKLVYTLPQGIGDASPSSLADVKEFAEAVVVDRNSFFAISLQFIINQTSLVKDLRSAGLTVYAQVFRNEFLSQPWDFFSDETVEINSYAQSLKVDGLITDFPKTVRRYKRNSCTGKDKPAYMETVDVGGLVQLLQRNAAPEAQPPAVAPMRELNETEVLQPPFPPVAPKNAPPGAAAPPGSSPSDAHTTADEDLLESTKHLKYTGPSTTSQEIDNVIREMPADKAPGPDGFTGVFLKKCWPIIKEDFYKLCHQFHSGNLSLESRNDGFITLIPKISSPETINDYRPITLLNCCLKVITKILANRLQKVILKIVHRNQYGFLKGRTIQDCLAWAYEYIYQCQHSKQEIMLLKLDFAKAFDTIEHEAMIDIMKSMGFNEKWISWIRCIFSSVGLRINFHKSTLIPINCGTEKSDEIANIFGCVVGKMPFTHLGLPLGTTRPSVQELMPLVCSLERRLSATLNMVSYGGKLSLLNSVITSLIIFAICTLRLLMSTTQPSSCRRCWASKCRDQLPHASDPCGSFWWRDVIKLIPTYRGISKVSVGNGENVLFWKDMWREEILAESYPRALSYAKNEDLSVKQFLGITTLQEAFHLPLSPQAHAELRQLQSEVSEVQLSNEIDKWTYVWDTNLFSAKQYYTFYFIEIQVHEAFGWIWKSKSTMKIKVFGWLLLSDRLNTRNMLKRRHYNIGDVHDCILCGLPIEETLEHLFFECHFSSDCWSHLGLSWPQGNTRLNNISKAKEDWNRPLFMEQFLLAAWSIWKEHNNKHFRKIIPSKTSWLDRLKADFSLLTHRVREEHKQYISIILASL</sequence>
<dbReference type="eggNOG" id="KOG2258">
    <property type="taxonomic scope" value="Eukaryota"/>
</dbReference>
<gene>
    <name evidence="9" type="ORF">TRIUR3_34889</name>
</gene>
<dbReference type="FunFam" id="3.20.20.190:FF:000011">
    <property type="entry name" value="Glycerophosphodiester phosphodiesterase GDPDL3"/>
    <property type="match status" value="1"/>
</dbReference>
<evidence type="ECO:0000256" key="1">
    <source>
        <dbReference type="ARBA" id="ARBA00012247"/>
    </source>
</evidence>
<dbReference type="GO" id="GO:0006071">
    <property type="term" value="P:glycerol metabolic process"/>
    <property type="evidence" value="ECO:0007669"/>
    <property type="project" value="UniProtKB-KW"/>
</dbReference>
<accession>M8A2L1</accession>
<dbReference type="InterPro" id="IPR030395">
    <property type="entry name" value="GP_PDE_dom"/>
</dbReference>